<name>A0A699GU79_TANCI</name>
<accession>A0A699GU79</accession>
<sequence>MQNLERSCAILPNCRNLEVVRNNIKAVKNVIKNEPHLISEIVNNNLCSLAIFTKHSCVSKEKRLFGPNGGKGGKEEVSFDTFGEGRDEIGNYGGNGGRGSSIFERGGGVLAIHSMKSKDGLRGEGLVVIGESWVRAGGGEVKGGGVDFGVILLGEILERVRVRVVVKSL</sequence>
<organism evidence="1">
    <name type="scientific">Tanacetum cinerariifolium</name>
    <name type="common">Dalmatian daisy</name>
    <name type="synonym">Chrysanthemum cinerariifolium</name>
    <dbReference type="NCBI Taxonomy" id="118510"/>
    <lineage>
        <taxon>Eukaryota</taxon>
        <taxon>Viridiplantae</taxon>
        <taxon>Streptophyta</taxon>
        <taxon>Embryophyta</taxon>
        <taxon>Tracheophyta</taxon>
        <taxon>Spermatophyta</taxon>
        <taxon>Magnoliopsida</taxon>
        <taxon>eudicotyledons</taxon>
        <taxon>Gunneridae</taxon>
        <taxon>Pentapetalae</taxon>
        <taxon>asterids</taxon>
        <taxon>campanulids</taxon>
        <taxon>Asterales</taxon>
        <taxon>Asteraceae</taxon>
        <taxon>Asteroideae</taxon>
        <taxon>Anthemideae</taxon>
        <taxon>Anthemidinae</taxon>
        <taxon>Tanacetum</taxon>
    </lineage>
</organism>
<reference evidence="1" key="1">
    <citation type="journal article" date="2019" name="Sci. Rep.">
        <title>Draft genome of Tanacetum cinerariifolium, the natural source of mosquito coil.</title>
        <authorList>
            <person name="Yamashiro T."/>
            <person name="Shiraishi A."/>
            <person name="Satake H."/>
            <person name="Nakayama K."/>
        </authorList>
    </citation>
    <scope>NUCLEOTIDE SEQUENCE</scope>
</reference>
<gene>
    <name evidence="1" type="ORF">Tci_089454</name>
</gene>
<dbReference type="AlphaFoldDB" id="A0A699GU79"/>
<protein>
    <submittedName>
        <fullName evidence="1">Uncharacterized protein</fullName>
    </submittedName>
</protein>
<dbReference type="EMBL" id="BKCJ010016490">
    <property type="protein sequence ID" value="GEV17477.1"/>
    <property type="molecule type" value="Genomic_DNA"/>
</dbReference>
<comment type="caution">
    <text evidence="1">The sequence shown here is derived from an EMBL/GenBank/DDBJ whole genome shotgun (WGS) entry which is preliminary data.</text>
</comment>
<proteinExistence type="predicted"/>
<evidence type="ECO:0000313" key="1">
    <source>
        <dbReference type="EMBL" id="GEV17477.1"/>
    </source>
</evidence>